<evidence type="ECO:0000313" key="6">
    <source>
        <dbReference type="Proteomes" id="UP000198510"/>
    </source>
</evidence>
<keyword evidence="2 5" id="KW-0489">Methyltransferase</keyword>
<keyword evidence="1" id="KW-0597">Phosphoprotein</keyword>
<dbReference type="CDD" id="cd02440">
    <property type="entry name" value="AdoMet_MTases"/>
    <property type="match status" value="1"/>
</dbReference>
<dbReference type="EMBL" id="FNFO01000002">
    <property type="protein sequence ID" value="SDK39880.1"/>
    <property type="molecule type" value="Genomic_DNA"/>
</dbReference>
<dbReference type="RefSeq" id="WP_089680467.1">
    <property type="nucleotide sequence ID" value="NZ_FNFO01000002.1"/>
</dbReference>
<dbReference type="PANTHER" id="PTHR32183:SF6">
    <property type="entry name" value="CYSTEINE SULFINATE DESULFINASE_CYSTEINE DESULFURASE AND RELATED ENZYMES"/>
    <property type="match status" value="1"/>
</dbReference>
<dbReference type="SUPFAM" id="SSF53335">
    <property type="entry name" value="S-adenosyl-L-methionine-dependent methyltransferases"/>
    <property type="match status" value="1"/>
</dbReference>
<dbReference type="OrthoDB" id="9778208at2"/>
<evidence type="ECO:0000256" key="4">
    <source>
        <dbReference type="ARBA" id="ARBA00022691"/>
    </source>
</evidence>
<evidence type="ECO:0000313" key="5">
    <source>
        <dbReference type="EMBL" id="SDK39880.1"/>
    </source>
</evidence>
<dbReference type="GO" id="GO:0032259">
    <property type="term" value="P:methylation"/>
    <property type="evidence" value="ECO:0007669"/>
    <property type="project" value="UniProtKB-KW"/>
</dbReference>
<name>A0A1G9BKV9_9BACT</name>
<keyword evidence="4" id="KW-0949">S-adenosyl-L-methionine</keyword>
<accession>A0A1G9BKV9</accession>
<dbReference type="Pfam" id="PF05724">
    <property type="entry name" value="TPMT"/>
    <property type="match status" value="1"/>
</dbReference>
<dbReference type="Proteomes" id="UP000198510">
    <property type="component" value="Unassembled WGS sequence"/>
</dbReference>
<reference evidence="5 6" key="1">
    <citation type="submission" date="2016-10" db="EMBL/GenBank/DDBJ databases">
        <authorList>
            <person name="de Groot N.N."/>
        </authorList>
    </citation>
    <scope>NUCLEOTIDE SEQUENCE [LARGE SCALE GENOMIC DNA]</scope>
    <source>
        <strain evidence="5 6">DSM 25186</strain>
    </source>
</reference>
<dbReference type="InterPro" id="IPR008854">
    <property type="entry name" value="TPMT"/>
</dbReference>
<dbReference type="STRING" id="1075417.SAMN05421823_102641"/>
<sequence length="196" mass="22513">MSKTPFTAEYWENRYQTGQTGWDAGAITTPLRAYFDQLENKALRILIPGGGNSHEAGYLFEQGFTEVYVVDLAQTPLRNFQERYPAFPADHLIQDDFFHLTGPYDRIVEQTFFCALDPALRRAYAEKMHALLAPGGHLVGVLFDDPLFQDHPPFGGNREEYLTYFADLFEIRTLDRAYNSIPPRAGRELFINLIKR</sequence>
<dbReference type="InterPro" id="IPR029063">
    <property type="entry name" value="SAM-dependent_MTases_sf"/>
</dbReference>
<dbReference type="PANTHER" id="PTHR32183">
    <property type="match status" value="1"/>
</dbReference>
<gene>
    <name evidence="5" type="ORF">SAMN05421823_102641</name>
</gene>
<keyword evidence="3 5" id="KW-0808">Transferase</keyword>
<dbReference type="AlphaFoldDB" id="A0A1G9BKV9"/>
<protein>
    <submittedName>
        <fullName evidence="5">Thiopurine S-methyltransferase (TPMT)</fullName>
    </submittedName>
</protein>
<evidence type="ECO:0000256" key="2">
    <source>
        <dbReference type="ARBA" id="ARBA00022603"/>
    </source>
</evidence>
<organism evidence="5 6">
    <name type="scientific">Catalinimonas alkaloidigena</name>
    <dbReference type="NCBI Taxonomy" id="1075417"/>
    <lineage>
        <taxon>Bacteria</taxon>
        <taxon>Pseudomonadati</taxon>
        <taxon>Bacteroidota</taxon>
        <taxon>Cytophagia</taxon>
        <taxon>Cytophagales</taxon>
        <taxon>Catalimonadaceae</taxon>
        <taxon>Catalinimonas</taxon>
    </lineage>
</organism>
<evidence type="ECO:0000256" key="3">
    <source>
        <dbReference type="ARBA" id="ARBA00022679"/>
    </source>
</evidence>
<evidence type="ECO:0000256" key="1">
    <source>
        <dbReference type="ARBA" id="ARBA00022553"/>
    </source>
</evidence>
<dbReference type="Gene3D" id="3.40.50.150">
    <property type="entry name" value="Vaccinia Virus protein VP39"/>
    <property type="match status" value="1"/>
</dbReference>
<dbReference type="PROSITE" id="PS51585">
    <property type="entry name" value="SAM_MT_TPMT"/>
    <property type="match status" value="1"/>
</dbReference>
<keyword evidence="6" id="KW-1185">Reference proteome</keyword>
<dbReference type="GO" id="GO:0008757">
    <property type="term" value="F:S-adenosylmethionine-dependent methyltransferase activity"/>
    <property type="evidence" value="ECO:0007669"/>
    <property type="project" value="InterPro"/>
</dbReference>
<proteinExistence type="predicted"/>